<evidence type="ECO:0000259" key="6">
    <source>
        <dbReference type="Pfam" id="PF04084"/>
    </source>
</evidence>
<sequence>MYAYGAPEEEEEHTADEQAWGFATQTAFDAYFLLNSKPSRTSSNVFSNLVPPLTPEEYMDAIKRVSSSDTPANFKPLWQDDALRKAFFARCFTELHEGFNLLFYGYGSKRNVLNAFAKAASARHGHVVVANGFQPNFSLKDLLSAIEQIPLVYDAPLIGTGIEAQSQRIHTVFSSADNDARLYLILHNIDGPALRTTKAKAQLSLLALTPRIHLVASIDHINASQRWSFTELFARKPEPGVEDHSTKVPSRGFAWLWHDMTTLAPYDFELAFADPASLYGVSALHGGRAREASTGVAAGAALVTESAARHVLASVTDKARKLFVLLGTKQLEVMPDGAGAGAAPTDAAFDYERLFGAARDNFVATSDTALRALLGEFRDHGLVVSSAGTAGAGETLWIPMRRDALTKILGKLRQEQQ</sequence>
<comment type="subunit">
    <text evidence="5">Component of the origin recognition complex (ORC).</text>
</comment>
<accession>A0A8E2ATE4</accession>
<evidence type="ECO:0000256" key="1">
    <source>
        <dbReference type="ARBA" id="ARBA00004123"/>
    </source>
</evidence>
<feature type="domain" description="Origin recognition complex subunit 2 RecA-like" evidence="6">
    <location>
        <begin position="83"/>
        <end position="260"/>
    </location>
</feature>
<dbReference type="Pfam" id="PF04084">
    <property type="entry name" value="RecA-like_ORC2"/>
    <property type="match status" value="1"/>
</dbReference>
<comment type="similarity">
    <text evidence="2 5">Belongs to the ORC2 family.</text>
</comment>
<dbReference type="AlphaFoldDB" id="A0A8E2ATE4"/>
<organism evidence="8 9">
    <name type="scientific">Obba rivulosa</name>
    <dbReference type="NCBI Taxonomy" id="1052685"/>
    <lineage>
        <taxon>Eukaryota</taxon>
        <taxon>Fungi</taxon>
        <taxon>Dikarya</taxon>
        <taxon>Basidiomycota</taxon>
        <taxon>Agaricomycotina</taxon>
        <taxon>Agaricomycetes</taxon>
        <taxon>Polyporales</taxon>
        <taxon>Gelatoporiaceae</taxon>
        <taxon>Obba</taxon>
    </lineage>
</organism>
<dbReference type="InterPro" id="IPR056773">
    <property type="entry name" value="WHD_ORC2"/>
</dbReference>
<dbReference type="InterPro" id="IPR007220">
    <property type="entry name" value="ORC2"/>
</dbReference>
<comment type="function">
    <text evidence="5">Component of the origin recognition complex (ORC) that binds origins of replication. DNA-binding is ATP-dependent. ORC is required to assemble the pre-replication complex necessary to initiate DNA replication.</text>
</comment>
<comment type="subcellular location">
    <subcellularLocation>
        <location evidence="1 5">Nucleus</location>
    </subcellularLocation>
</comment>
<dbReference type="OrthoDB" id="346673at2759"/>
<gene>
    <name evidence="8" type="ORF">OBBRIDRAFT_812590</name>
</gene>
<dbReference type="Pfam" id="PF24882">
    <property type="entry name" value="WHD_ORC2"/>
    <property type="match status" value="1"/>
</dbReference>
<dbReference type="GO" id="GO:0005664">
    <property type="term" value="C:nuclear origin of replication recognition complex"/>
    <property type="evidence" value="ECO:0007669"/>
    <property type="project" value="UniProtKB-UniRule"/>
</dbReference>
<keyword evidence="4 5" id="KW-0539">Nucleus</keyword>
<evidence type="ECO:0000313" key="9">
    <source>
        <dbReference type="Proteomes" id="UP000250043"/>
    </source>
</evidence>
<name>A0A8E2ATE4_9APHY</name>
<feature type="domain" description="Origin recognition complex subunit 2 winged-helix" evidence="7">
    <location>
        <begin position="346"/>
        <end position="403"/>
    </location>
</feature>
<evidence type="ECO:0000256" key="4">
    <source>
        <dbReference type="ARBA" id="ARBA00023242"/>
    </source>
</evidence>
<evidence type="ECO:0000259" key="7">
    <source>
        <dbReference type="Pfam" id="PF24882"/>
    </source>
</evidence>
<reference evidence="8 9" key="1">
    <citation type="submission" date="2016-07" db="EMBL/GenBank/DDBJ databases">
        <title>Draft genome of the white-rot fungus Obba rivulosa 3A-2.</title>
        <authorList>
            <consortium name="DOE Joint Genome Institute"/>
            <person name="Miettinen O."/>
            <person name="Riley R."/>
            <person name="Acob R."/>
            <person name="Barry K."/>
            <person name="Cullen D."/>
            <person name="De Vries R."/>
            <person name="Hainaut M."/>
            <person name="Hatakka A."/>
            <person name="Henrissat B."/>
            <person name="Hilden K."/>
            <person name="Kuo R."/>
            <person name="Labutti K."/>
            <person name="Lipzen A."/>
            <person name="Makela M.R."/>
            <person name="Sandor L."/>
            <person name="Spatafora J.W."/>
            <person name="Grigoriev I.V."/>
            <person name="Hibbett D.S."/>
        </authorList>
    </citation>
    <scope>NUCLEOTIDE SEQUENCE [LARGE SCALE GENOMIC DNA]</scope>
    <source>
        <strain evidence="8 9">3A-2</strain>
    </source>
</reference>
<dbReference type="GO" id="GO:0003688">
    <property type="term" value="F:DNA replication origin binding"/>
    <property type="evidence" value="ECO:0007669"/>
    <property type="project" value="UniProtKB-UniRule"/>
</dbReference>
<dbReference type="EMBL" id="KV722400">
    <property type="protein sequence ID" value="OCH90618.1"/>
    <property type="molecule type" value="Genomic_DNA"/>
</dbReference>
<dbReference type="Proteomes" id="UP000250043">
    <property type="component" value="Unassembled WGS sequence"/>
</dbReference>
<keyword evidence="9" id="KW-1185">Reference proteome</keyword>
<evidence type="ECO:0000313" key="8">
    <source>
        <dbReference type="EMBL" id="OCH90618.1"/>
    </source>
</evidence>
<dbReference type="PANTHER" id="PTHR14052">
    <property type="entry name" value="ORIGIN RECOGNITION COMPLEX SUBUNIT 2"/>
    <property type="match status" value="1"/>
</dbReference>
<proteinExistence type="inferred from homology"/>
<dbReference type="PANTHER" id="PTHR14052:SF0">
    <property type="entry name" value="ORIGIN RECOGNITION COMPLEX SUBUNIT 2"/>
    <property type="match status" value="1"/>
</dbReference>
<dbReference type="GO" id="GO:0006260">
    <property type="term" value="P:DNA replication"/>
    <property type="evidence" value="ECO:0007669"/>
    <property type="project" value="UniProtKB-UniRule"/>
</dbReference>
<keyword evidence="3 5" id="KW-0235">DNA replication</keyword>
<protein>
    <recommendedName>
        <fullName evidence="5">Origin recognition complex subunit 2</fullName>
    </recommendedName>
</protein>
<evidence type="ECO:0000256" key="5">
    <source>
        <dbReference type="RuleBase" id="RU368084"/>
    </source>
</evidence>
<evidence type="ECO:0000256" key="3">
    <source>
        <dbReference type="ARBA" id="ARBA00022705"/>
    </source>
</evidence>
<dbReference type="InterPro" id="IPR056772">
    <property type="entry name" value="RecA-like_ORC2"/>
</dbReference>
<evidence type="ECO:0000256" key="2">
    <source>
        <dbReference type="ARBA" id="ARBA00007421"/>
    </source>
</evidence>